<dbReference type="RefSeq" id="WP_136692180.1">
    <property type="nucleotide sequence ID" value="NZ_SSHH01000001.1"/>
</dbReference>
<dbReference type="InterPro" id="IPR006685">
    <property type="entry name" value="MscS_channel_2nd"/>
</dbReference>
<evidence type="ECO:0000259" key="10">
    <source>
        <dbReference type="Pfam" id="PF21082"/>
    </source>
</evidence>
<dbReference type="AlphaFoldDB" id="A0A4T3F2C6"/>
<feature type="transmembrane region" description="Helical" evidence="8">
    <location>
        <begin position="129"/>
        <end position="148"/>
    </location>
</feature>
<evidence type="ECO:0000256" key="5">
    <source>
        <dbReference type="ARBA" id="ARBA00022989"/>
    </source>
</evidence>
<dbReference type="GO" id="GO:0008381">
    <property type="term" value="F:mechanosensitive monoatomic ion channel activity"/>
    <property type="evidence" value="ECO:0007669"/>
    <property type="project" value="UniProtKB-ARBA"/>
</dbReference>
<feature type="transmembrane region" description="Helical" evidence="8">
    <location>
        <begin position="154"/>
        <end position="182"/>
    </location>
</feature>
<evidence type="ECO:0000256" key="7">
    <source>
        <dbReference type="SAM" id="MobiDB-lite"/>
    </source>
</evidence>
<dbReference type="SUPFAM" id="SSF82689">
    <property type="entry name" value="Mechanosensitive channel protein MscS (YggB), C-terminal domain"/>
    <property type="match status" value="1"/>
</dbReference>
<protein>
    <submittedName>
        <fullName evidence="12">Mechanosensitive ion channel</fullName>
    </submittedName>
</protein>
<dbReference type="InterPro" id="IPR049142">
    <property type="entry name" value="MS_channel_1st"/>
</dbReference>
<gene>
    <name evidence="12" type="ORF">E5222_02720</name>
</gene>
<dbReference type="InterPro" id="IPR052702">
    <property type="entry name" value="MscS-like_channel"/>
</dbReference>
<dbReference type="InterPro" id="IPR011014">
    <property type="entry name" value="MscS_channel_TM-2"/>
</dbReference>
<dbReference type="InterPro" id="IPR049278">
    <property type="entry name" value="MS_channel_C"/>
</dbReference>
<evidence type="ECO:0000259" key="9">
    <source>
        <dbReference type="Pfam" id="PF00924"/>
    </source>
</evidence>
<dbReference type="Pfam" id="PF21082">
    <property type="entry name" value="MS_channel_3rd"/>
    <property type="match status" value="1"/>
</dbReference>
<proteinExistence type="inferred from homology"/>
<dbReference type="PANTHER" id="PTHR30347">
    <property type="entry name" value="POTASSIUM CHANNEL RELATED"/>
    <property type="match status" value="1"/>
</dbReference>
<feature type="domain" description="Mechanosensitive ion channel MscS" evidence="9">
    <location>
        <begin position="171"/>
        <end position="241"/>
    </location>
</feature>
<dbReference type="SUPFAM" id="SSF82861">
    <property type="entry name" value="Mechanosensitive channel protein MscS (YggB), transmembrane region"/>
    <property type="match status" value="1"/>
</dbReference>
<evidence type="ECO:0000313" key="13">
    <source>
        <dbReference type="Proteomes" id="UP000309389"/>
    </source>
</evidence>
<evidence type="ECO:0000313" key="12">
    <source>
        <dbReference type="EMBL" id="TIX51395.1"/>
    </source>
</evidence>
<dbReference type="Proteomes" id="UP000309389">
    <property type="component" value="Unassembled WGS sequence"/>
</dbReference>
<dbReference type="Pfam" id="PF00924">
    <property type="entry name" value="MS_channel_2nd"/>
    <property type="match status" value="1"/>
</dbReference>
<evidence type="ECO:0000256" key="8">
    <source>
        <dbReference type="SAM" id="Phobius"/>
    </source>
</evidence>
<dbReference type="SUPFAM" id="SSF50182">
    <property type="entry name" value="Sm-like ribonucleoproteins"/>
    <property type="match status" value="1"/>
</dbReference>
<comment type="similarity">
    <text evidence="2">Belongs to the MscS (TC 1.A.23) family.</text>
</comment>
<dbReference type="InterPro" id="IPR023408">
    <property type="entry name" value="MscS_beta-dom_sf"/>
</dbReference>
<keyword evidence="5 8" id="KW-1133">Transmembrane helix</keyword>
<keyword evidence="4 8" id="KW-0812">Transmembrane</keyword>
<dbReference type="InterPro" id="IPR010920">
    <property type="entry name" value="LSM_dom_sf"/>
</dbReference>
<dbReference type="PANTHER" id="PTHR30347:SF1">
    <property type="entry name" value="MECHANOSENSITIVE CHANNEL MSCK"/>
    <property type="match status" value="1"/>
</dbReference>
<dbReference type="Gene3D" id="2.30.30.60">
    <property type="match status" value="1"/>
</dbReference>
<evidence type="ECO:0000256" key="4">
    <source>
        <dbReference type="ARBA" id="ARBA00022692"/>
    </source>
</evidence>
<accession>A0A4T3F2C6</accession>
<feature type="region of interest" description="Disordered" evidence="7">
    <location>
        <begin position="1"/>
        <end position="48"/>
    </location>
</feature>
<evidence type="ECO:0000256" key="3">
    <source>
        <dbReference type="ARBA" id="ARBA00022475"/>
    </source>
</evidence>
<keyword evidence="13" id="KW-1185">Reference proteome</keyword>
<evidence type="ECO:0000256" key="6">
    <source>
        <dbReference type="ARBA" id="ARBA00023136"/>
    </source>
</evidence>
<dbReference type="Gene3D" id="1.10.287.1260">
    <property type="match status" value="1"/>
</dbReference>
<evidence type="ECO:0000259" key="11">
    <source>
        <dbReference type="Pfam" id="PF21088"/>
    </source>
</evidence>
<comment type="caution">
    <text evidence="12">The sequence shown here is derived from an EMBL/GenBank/DDBJ whole genome shotgun (WGS) entry which is preliminary data.</text>
</comment>
<dbReference type="OrthoDB" id="9799209at2"/>
<evidence type="ECO:0000256" key="1">
    <source>
        <dbReference type="ARBA" id="ARBA00004651"/>
    </source>
</evidence>
<name>A0A4T3F2C6_9SPHN</name>
<dbReference type="InterPro" id="IPR011066">
    <property type="entry name" value="MscS_channel_C_sf"/>
</dbReference>
<feature type="domain" description="Mechanosensitive ion channel transmembrane helices 2/3" evidence="11">
    <location>
        <begin position="128"/>
        <end position="169"/>
    </location>
</feature>
<dbReference type="Pfam" id="PF21088">
    <property type="entry name" value="MS_channel_1st"/>
    <property type="match status" value="1"/>
</dbReference>
<feature type="transmembrane region" description="Helical" evidence="8">
    <location>
        <begin position="82"/>
        <end position="104"/>
    </location>
</feature>
<comment type="subcellular location">
    <subcellularLocation>
        <location evidence="1">Cell membrane</location>
        <topology evidence="1">Multi-pass membrane protein</topology>
    </subcellularLocation>
</comment>
<reference evidence="12 13" key="1">
    <citation type="submission" date="2019-04" db="EMBL/GenBank/DDBJ databases">
        <title>Altererythrobacter aquimixticola sp. nov., isolated from sediment of junction between the ocean and a freshwater spring.</title>
        <authorList>
            <person name="Yoon J.-H."/>
        </authorList>
    </citation>
    <scope>NUCLEOTIDE SEQUENCE [LARGE SCALE GENOMIC DNA]</scope>
    <source>
        <strain evidence="12 13">SSKS-13</strain>
    </source>
</reference>
<dbReference type="Gene3D" id="3.30.70.100">
    <property type="match status" value="1"/>
</dbReference>
<evidence type="ECO:0000256" key="2">
    <source>
        <dbReference type="ARBA" id="ARBA00008017"/>
    </source>
</evidence>
<sequence>MTAPVPEILQDPAAEGETPDVAGETPTVEADPIPVAPDMPQPEDGMAGADALREAVSEQSMTIANIVEKLDSFGFSIDETRISAWSILVVIMVILGVIAFARVFSRLAHKLLAKLTAFDASQRLLGEKLLTIAVWAFAILIGIDMLGIDLTALAVFSGAFGLAIGFGLQKTFGNLLAGIILLMDKSIKPGDVISVTDAAGNEGFGQIRKIGIRAISVVTRDKTEYLIPNENLMINQVVNWSYSSREVRVKAPVGVSYGSDIELVTELLYQAVRETPRVLESPPPRVNLMGFGDSSVDFDIRFWILDPEEGLSNIRSDVLMRVWHLFKEHDVEIPFPQRDLNLRDNAQFQQLVEAIAQRVDKSA</sequence>
<dbReference type="EMBL" id="SSHH01000001">
    <property type="protein sequence ID" value="TIX51395.1"/>
    <property type="molecule type" value="Genomic_DNA"/>
</dbReference>
<feature type="domain" description="Mechanosensitive ion channel MscS C-terminal" evidence="10">
    <location>
        <begin position="249"/>
        <end position="333"/>
    </location>
</feature>
<dbReference type="GO" id="GO:0005886">
    <property type="term" value="C:plasma membrane"/>
    <property type="evidence" value="ECO:0007669"/>
    <property type="project" value="UniProtKB-SubCell"/>
</dbReference>
<keyword evidence="3" id="KW-1003">Cell membrane</keyword>
<keyword evidence="6 8" id="KW-0472">Membrane</keyword>
<organism evidence="12 13">
    <name type="scientific">Alteraurantiacibacter aquimixticola</name>
    <dbReference type="NCBI Taxonomy" id="2489173"/>
    <lineage>
        <taxon>Bacteria</taxon>
        <taxon>Pseudomonadati</taxon>
        <taxon>Pseudomonadota</taxon>
        <taxon>Alphaproteobacteria</taxon>
        <taxon>Sphingomonadales</taxon>
        <taxon>Erythrobacteraceae</taxon>
        <taxon>Alteraurantiacibacter</taxon>
    </lineage>
</organism>